<reference evidence="1" key="1">
    <citation type="submission" date="2021-01" db="EMBL/GenBank/DDBJ databases">
        <title>Whole genome shotgun sequence of Virgisporangium ochraceum NBRC 16418.</title>
        <authorList>
            <person name="Komaki H."/>
            <person name="Tamura T."/>
        </authorList>
    </citation>
    <scope>NUCLEOTIDE SEQUENCE</scope>
    <source>
        <strain evidence="1">NBRC 16418</strain>
    </source>
</reference>
<proteinExistence type="predicted"/>
<keyword evidence="2" id="KW-1185">Reference proteome</keyword>
<accession>A0A8J3ZKA5</accession>
<dbReference type="EMBL" id="BOPH01000003">
    <property type="protein sequence ID" value="GIJ65429.1"/>
    <property type="molecule type" value="Genomic_DNA"/>
</dbReference>
<evidence type="ECO:0000313" key="2">
    <source>
        <dbReference type="Proteomes" id="UP000635606"/>
    </source>
</evidence>
<gene>
    <name evidence="1" type="ORF">Voc01_003460</name>
</gene>
<comment type="caution">
    <text evidence="1">The sequence shown here is derived from an EMBL/GenBank/DDBJ whole genome shotgun (WGS) entry which is preliminary data.</text>
</comment>
<protein>
    <submittedName>
        <fullName evidence="1">Uncharacterized protein</fullName>
    </submittedName>
</protein>
<dbReference type="RefSeq" id="WP_203925432.1">
    <property type="nucleotide sequence ID" value="NZ_BOPH01000003.1"/>
</dbReference>
<evidence type="ECO:0000313" key="1">
    <source>
        <dbReference type="EMBL" id="GIJ65429.1"/>
    </source>
</evidence>
<organism evidence="1 2">
    <name type="scientific">Virgisporangium ochraceum</name>
    <dbReference type="NCBI Taxonomy" id="65505"/>
    <lineage>
        <taxon>Bacteria</taxon>
        <taxon>Bacillati</taxon>
        <taxon>Actinomycetota</taxon>
        <taxon>Actinomycetes</taxon>
        <taxon>Micromonosporales</taxon>
        <taxon>Micromonosporaceae</taxon>
        <taxon>Virgisporangium</taxon>
    </lineage>
</organism>
<sequence length="158" mass="16591">MPEFDDPASSVPGLTAIDVDVSGLDTFAGSIEGELRANYEPQAIGLMRIYQTGSYFGMGHESPDVQAARERYTSCLQAAVNQLAGYANATQILVEAARMVATRYRGTDAMTAARYLEVQAALDEARAAAAAAVSAADRAATGQPDPLSVPSGGQVRFE</sequence>
<dbReference type="AlphaFoldDB" id="A0A8J3ZKA5"/>
<name>A0A8J3ZKA5_9ACTN</name>
<dbReference type="Proteomes" id="UP000635606">
    <property type="component" value="Unassembled WGS sequence"/>
</dbReference>